<dbReference type="InterPro" id="IPR050103">
    <property type="entry name" value="Class-III_PLP-dep_AT"/>
</dbReference>
<dbReference type="Pfam" id="PF00202">
    <property type="entry name" value="Aminotran_3"/>
    <property type="match status" value="1"/>
</dbReference>
<protein>
    <recommendedName>
        <fullName evidence="5">Acetylornithine aminotransferase</fullName>
        <shortName evidence="5">ACOAT</shortName>
        <ecNumber evidence="5">2.6.1.11</ecNumber>
    </recommendedName>
</protein>
<name>A0A9D1F9W9_9FIRM</name>
<keyword evidence="2 5" id="KW-0028">Amino-acid biosynthesis</keyword>
<comment type="similarity">
    <text evidence="5">Belongs to the class-III pyridoxal-phosphate-dependent aminotransferase family. ArgD subfamily.</text>
</comment>
<dbReference type="InterPro" id="IPR015424">
    <property type="entry name" value="PyrdxlP-dep_Trfase"/>
</dbReference>
<feature type="binding site" evidence="5">
    <location>
        <position position="141"/>
    </location>
    <ligand>
        <name>N(2)-acetyl-L-ornithine</name>
        <dbReference type="ChEBI" id="CHEBI:57805"/>
    </ligand>
</feature>
<comment type="catalytic activity">
    <reaction evidence="5">
        <text>N(2)-acetyl-L-ornithine + 2-oxoglutarate = N-acetyl-L-glutamate 5-semialdehyde + L-glutamate</text>
        <dbReference type="Rhea" id="RHEA:18049"/>
        <dbReference type="ChEBI" id="CHEBI:16810"/>
        <dbReference type="ChEBI" id="CHEBI:29123"/>
        <dbReference type="ChEBI" id="CHEBI:29985"/>
        <dbReference type="ChEBI" id="CHEBI:57805"/>
        <dbReference type="EC" id="2.6.1.11"/>
    </reaction>
</comment>
<dbReference type="NCBIfam" id="NF002325">
    <property type="entry name" value="PRK01278.1"/>
    <property type="match status" value="1"/>
</dbReference>
<evidence type="ECO:0000313" key="7">
    <source>
        <dbReference type="Proteomes" id="UP000886741"/>
    </source>
</evidence>
<evidence type="ECO:0000256" key="4">
    <source>
        <dbReference type="ARBA" id="ARBA00022898"/>
    </source>
</evidence>
<evidence type="ECO:0000256" key="5">
    <source>
        <dbReference type="HAMAP-Rule" id="MF_01107"/>
    </source>
</evidence>
<dbReference type="InterPro" id="IPR049704">
    <property type="entry name" value="Aminotrans_3_PPA_site"/>
</dbReference>
<dbReference type="InterPro" id="IPR005814">
    <property type="entry name" value="Aminotrans_3"/>
</dbReference>
<dbReference type="GO" id="GO:0030170">
    <property type="term" value="F:pyridoxal phosphate binding"/>
    <property type="evidence" value="ECO:0007669"/>
    <property type="project" value="InterPro"/>
</dbReference>
<dbReference type="PROSITE" id="PS00600">
    <property type="entry name" value="AA_TRANSFER_CLASS_3"/>
    <property type="match status" value="1"/>
</dbReference>
<keyword evidence="3 5" id="KW-0808">Transferase</keyword>
<keyword evidence="5" id="KW-0963">Cytoplasm</keyword>
<feature type="binding site" evidence="5">
    <location>
        <begin position="223"/>
        <end position="226"/>
    </location>
    <ligand>
        <name>pyridoxal 5'-phosphate</name>
        <dbReference type="ChEBI" id="CHEBI:597326"/>
    </ligand>
</feature>
<reference evidence="6" key="2">
    <citation type="journal article" date="2021" name="PeerJ">
        <title>Extensive microbial diversity within the chicken gut microbiome revealed by metagenomics and culture.</title>
        <authorList>
            <person name="Gilroy R."/>
            <person name="Ravi A."/>
            <person name="Getino M."/>
            <person name="Pursley I."/>
            <person name="Horton D.L."/>
            <person name="Alikhan N.F."/>
            <person name="Baker D."/>
            <person name="Gharbi K."/>
            <person name="Hall N."/>
            <person name="Watson M."/>
            <person name="Adriaenssens E.M."/>
            <person name="Foster-Nyarko E."/>
            <person name="Jarju S."/>
            <person name="Secka A."/>
            <person name="Antonio M."/>
            <person name="Oren A."/>
            <person name="Chaudhuri R.R."/>
            <person name="La Ragione R."/>
            <person name="Hildebrand F."/>
            <person name="Pallen M.J."/>
        </authorList>
    </citation>
    <scope>NUCLEOTIDE SEQUENCE</scope>
    <source>
        <strain evidence="6">ChiBcec16-1751</strain>
    </source>
</reference>
<sequence length="392" mass="42562">MTSQELKTIDQQYVCSTYARFDLCVERGHGATCYSPEGKKYIDFSTGIGADSLGFCDADWVQAVSEQAGKMQHISNLFYTEPCAVLAKMLCERTGMKKVFFCNSGAEANEGAIKTARKYGFDKYGKGHDEIITLKNSFHGRTMATLSATGQEVFHNFFFPFVDAFQFVESGDMAKLEAAITPNTTAILMELVQGEGGVIALDKDYVQAVAKLCKEKDILLMVDEVQTGIGRTGKLLACEHYDIQPDVITIAKGIGGGLPLGAVLFGEKTEHVLGFGQHGTTFGGNPVACAGGQVVLKKLDDKMLQQVAEKADYIWKKLSEMKHVKSVSGLGLMIGMELADGLEAKTVVQQCIEQGLIPLTAKTKVRLLPPLTITYEEIDQGLAILEAVLNAQ</sequence>
<evidence type="ECO:0000256" key="3">
    <source>
        <dbReference type="ARBA" id="ARBA00022679"/>
    </source>
</evidence>
<organism evidence="6 7">
    <name type="scientific">Candidatus Avoscillospira avistercoris</name>
    <dbReference type="NCBI Taxonomy" id="2840707"/>
    <lineage>
        <taxon>Bacteria</taxon>
        <taxon>Bacillati</taxon>
        <taxon>Bacillota</taxon>
        <taxon>Clostridia</taxon>
        <taxon>Eubacteriales</taxon>
        <taxon>Oscillospiraceae</taxon>
        <taxon>Oscillospiraceae incertae sedis</taxon>
        <taxon>Candidatus Avoscillospira</taxon>
    </lineage>
</organism>
<dbReference type="GO" id="GO:0005737">
    <property type="term" value="C:cytoplasm"/>
    <property type="evidence" value="ECO:0007669"/>
    <property type="project" value="UniProtKB-SubCell"/>
</dbReference>
<dbReference type="InterPro" id="IPR004636">
    <property type="entry name" value="AcOrn/SuccOrn_fam"/>
</dbReference>
<dbReference type="Gene3D" id="3.40.640.10">
    <property type="entry name" value="Type I PLP-dependent aspartate aminotransferase-like (Major domain)"/>
    <property type="match status" value="1"/>
</dbReference>
<evidence type="ECO:0000256" key="2">
    <source>
        <dbReference type="ARBA" id="ARBA00022605"/>
    </source>
</evidence>
<dbReference type="GO" id="GO:0006526">
    <property type="term" value="P:L-arginine biosynthetic process"/>
    <property type="evidence" value="ECO:0007669"/>
    <property type="project" value="UniProtKB-UniRule"/>
</dbReference>
<dbReference type="PANTHER" id="PTHR11986:SF79">
    <property type="entry name" value="ACETYLORNITHINE AMINOTRANSFERASE, MITOCHONDRIAL"/>
    <property type="match status" value="1"/>
</dbReference>
<feature type="binding site" evidence="5">
    <location>
        <position position="280"/>
    </location>
    <ligand>
        <name>N(2)-acetyl-L-ornithine</name>
        <dbReference type="ChEBI" id="CHEBI:57805"/>
    </ligand>
</feature>
<keyword evidence="1 5" id="KW-0032">Aminotransferase</keyword>
<gene>
    <name evidence="5" type="primary">argD</name>
    <name evidence="6" type="ORF">IAA83_06755</name>
</gene>
<dbReference type="EC" id="2.6.1.11" evidence="5"/>
<dbReference type="PIRSF" id="PIRSF000521">
    <property type="entry name" value="Transaminase_4ab_Lys_Orn"/>
    <property type="match status" value="1"/>
</dbReference>
<feature type="binding site" evidence="5">
    <location>
        <position position="138"/>
    </location>
    <ligand>
        <name>pyridoxal 5'-phosphate</name>
        <dbReference type="ChEBI" id="CHEBI:597326"/>
    </ligand>
</feature>
<dbReference type="GO" id="GO:0042802">
    <property type="term" value="F:identical protein binding"/>
    <property type="evidence" value="ECO:0007669"/>
    <property type="project" value="TreeGrafter"/>
</dbReference>
<dbReference type="AlphaFoldDB" id="A0A9D1F9W9"/>
<dbReference type="Proteomes" id="UP000886741">
    <property type="component" value="Unassembled WGS sequence"/>
</dbReference>
<evidence type="ECO:0000313" key="6">
    <source>
        <dbReference type="EMBL" id="HIS65054.1"/>
    </source>
</evidence>
<feature type="binding site" evidence="5">
    <location>
        <begin position="105"/>
        <end position="106"/>
    </location>
    <ligand>
        <name>pyridoxal 5'-phosphate</name>
        <dbReference type="ChEBI" id="CHEBI:597326"/>
    </ligand>
</feature>
<comment type="subcellular location">
    <subcellularLocation>
        <location evidence="5">Cytoplasm</location>
    </subcellularLocation>
</comment>
<accession>A0A9D1F9W9</accession>
<comment type="cofactor">
    <cofactor evidence="5">
        <name>pyridoxal 5'-phosphate</name>
        <dbReference type="ChEBI" id="CHEBI:597326"/>
    </cofactor>
    <text evidence="5">Binds 1 pyridoxal phosphate per subunit.</text>
</comment>
<comment type="pathway">
    <text evidence="5">Amino-acid biosynthesis; L-arginine biosynthesis; N(2)-acetyl-L-ornithine from L-glutamate: step 4/4.</text>
</comment>
<dbReference type="NCBIfam" id="TIGR00707">
    <property type="entry name" value="argD"/>
    <property type="match status" value="1"/>
</dbReference>
<dbReference type="HAMAP" id="MF_01107">
    <property type="entry name" value="ArgD_aminotrans_3"/>
    <property type="match status" value="1"/>
</dbReference>
<comment type="miscellaneous">
    <text evidence="5">May also have succinyldiaminopimelate aminotransferase activity, thus carrying out the corresponding step in lysine biosynthesis.</text>
</comment>
<proteinExistence type="inferred from homology"/>
<dbReference type="CDD" id="cd00610">
    <property type="entry name" value="OAT_like"/>
    <property type="match status" value="1"/>
</dbReference>
<reference evidence="6" key="1">
    <citation type="submission" date="2020-10" db="EMBL/GenBank/DDBJ databases">
        <authorList>
            <person name="Gilroy R."/>
        </authorList>
    </citation>
    <scope>NUCLEOTIDE SEQUENCE</scope>
    <source>
        <strain evidence="6">ChiBcec16-1751</strain>
    </source>
</reference>
<dbReference type="InterPro" id="IPR015421">
    <property type="entry name" value="PyrdxlP-dep_Trfase_major"/>
</dbReference>
<dbReference type="EMBL" id="DVJJ01000101">
    <property type="protein sequence ID" value="HIS65054.1"/>
    <property type="molecule type" value="Genomic_DNA"/>
</dbReference>
<keyword evidence="5" id="KW-0055">Arginine biosynthesis</keyword>
<comment type="subunit">
    <text evidence="5">Homodimer.</text>
</comment>
<dbReference type="GO" id="GO:0003992">
    <property type="term" value="F:N2-acetyl-L-ornithine:2-oxoglutarate 5-aminotransferase activity"/>
    <property type="evidence" value="ECO:0007669"/>
    <property type="project" value="UniProtKB-UniRule"/>
</dbReference>
<keyword evidence="4 5" id="KW-0663">Pyridoxal phosphate</keyword>
<dbReference type="InterPro" id="IPR015422">
    <property type="entry name" value="PyrdxlP-dep_Trfase_small"/>
</dbReference>
<dbReference type="Gene3D" id="3.90.1150.10">
    <property type="entry name" value="Aspartate Aminotransferase, domain 1"/>
    <property type="match status" value="1"/>
</dbReference>
<evidence type="ECO:0000256" key="1">
    <source>
        <dbReference type="ARBA" id="ARBA00022576"/>
    </source>
</evidence>
<feature type="binding site" evidence="5">
    <location>
        <position position="281"/>
    </location>
    <ligand>
        <name>pyridoxal 5'-phosphate</name>
        <dbReference type="ChEBI" id="CHEBI:597326"/>
    </ligand>
</feature>
<dbReference type="PANTHER" id="PTHR11986">
    <property type="entry name" value="AMINOTRANSFERASE CLASS III"/>
    <property type="match status" value="1"/>
</dbReference>
<comment type="caution">
    <text evidence="6">The sequence shown here is derived from an EMBL/GenBank/DDBJ whole genome shotgun (WGS) entry which is preliminary data.</text>
</comment>
<feature type="modified residue" description="N6-(pyridoxal phosphate)lysine" evidence="5">
    <location>
        <position position="252"/>
    </location>
</feature>
<dbReference type="FunFam" id="3.40.640.10:FF:000004">
    <property type="entry name" value="Acetylornithine aminotransferase"/>
    <property type="match status" value="1"/>
</dbReference>
<dbReference type="SUPFAM" id="SSF53383">
    <property type="entry name" value="PLP-dependent transferases"/>
    <property type="match status" value="1"/>
</dbReference>